<evidence type="ECO:0000256" key="4">
    <source>
        <dbReference type="HAMAP-Rule" id="MF_01925"/>
    </source>
</evidence>
<comment type="subcellular location">
    <subcellularLocation>
        <location evidence="4">Cytoplasm</location>
    </subcellularLocation>
</comment>
<keyword evidence="4" id="KW-0963">Cytoplasm</keyword>
<dbReference type="SUPFAM" id="SSF51735">
    <property type="entry name" value="NAD(P)-binding Rossmann-fold domains"/>
    <property type="match status" value="1"/>
</dbReference>
<comment type="similarity">
    <text evidence="1 4">Belongs to the pyrroline-5-carboxylate reductase family.</text>
</comment>
<evidence type="ECO:0000256" key="1">
    <source>
        <dbReference type="ARBA" id="ARBA00005525"/>
    </source>
</evidence>
<proteinExistence type="inferred from homology"/>
<dbReference type="PANTHER" id="PTHR11645:SF0">
    <property type="entry name" value="PYRROLINE-5-CARBOXYLATE REDUCTASE 3"/>
    <property type="match status" value="1"/>
</dbReference>
<dbReference type="Pfam" id="PF14748">
    <property type="entry name" value="P5CR_dimer"/>
    <property type="match status" value="1"/>
</dbReference>
<sequence length="254" mass="26393">MVGCGKMGGALLSRWLSPDGPAFVVADPAGPPSLDVAHVEGPSELDGQCFDLMVAAVKPQLLGQVLPSYAEYLEPDGFVLSMAAGTSASTVSTAAGGAPVIRIMPNLPAAVGQGVSALYAEDRINAEQKELAENFAAAAGRFVWVEDEDGIDRFTAVAGSGPGYVFELLRAYQDAAREAGFDEATSRELVLGTVAGTAAMALEDQRPFAELRDDVTSPNGTTQAGLTAMGEGGVLEDRLRSAVRAAYNRAVELR</sequence>
<comment type="caution">
    <text evidence="7">The sequence shown here is derived from an EMBL/GenBank/DDBJ whole genome shotgun (WGS) entry which is preliminary data.</text>
</comment>
<evidence type="ECO:0000313" key="7">
    <source>
        <dbReference type="EMBL" id="MCQ8186453.1"/>
    </source>
</evidence>
<evidence type="ECO:0000256" key="2">
    <source>
        <dbReference type="ARBA" id="ARBA00022857"/>
    </source>
</evidence>
<dbReference type="Gene3D" id="3.40.50.720">
    <property type="entry name" value="NAD(P)-binding Rossmann-like Domain"/>
    <property type="match status" value="1"/>
</dbReference>
<dbReference type="GO" id="GO:0055129">
    <property type="term" value="P:L-proline biosynthetic process"/>
    <property type="evidence" value="ECO:0007669"/>
    <property type="project" value="UniProtKB-UniRule"/>
</dbReference>
<dbReference type="InterPro" id="IPR008927">
    <property type="entry name" value="6-PGluconate_DH-like_C_sf"/>
</dbReference>
<dbReference type="InterPro" id="IPR000304">
    <property type="entry name" value="Pyrroline-COOH_reductase"/>
</dbReference>
<dbReference type="InterPro" id="IPR036291">
    <property type="entry name" value="NAD(P)-bd_dom_sf"/>
</dbReference>
<keyword evidence="3 4" id="KW-0560">Oxidoreductase</keyword>
<dbReference type="GO" id="GO:0005737">
    <property type="term" value="C:cytoplasm"/>
    <property type="evidence" value="ECO:0007669"/>
    <property type="project" value="UniProtKB-SubCell"/>
</dbReference>
<dbReference type="GO" id="GO:0004735">
    <property type="term" value="F:pyrroline-5-carboxylate reductase activity"/>
    <property type="evidence" value="ECO:0007669"/>
    <property type="project" value="UniProtKB-UniRule"/>
</dbReference>
<name>A0A9X2RL47_9PROT</name>
<dbReference type="InterPro" id="IPR029036">
    <property type="entry name" value="P5CR_dimer"/>
</dbReference>
<dbReference type="SUPFAM" id="SSF48179">
    <property type="entry name" value="6-phosphogluconate dehydrogenase C-terminal domain-like"/>
    <property type="match status" value="1"/>
</dbReference>
<comment type="catalytic activity">
    <reaction evidence="4">
        <text>L-proline + NAD(+) = (S)-1-pyrroline-5-carboxylate + NADH + 2 H(+)</text>
        <dbReference type="Rhea" id="RHEA:14105"/>
        <dbReference type="ChEBI" id="CHEBI:15378"/>
        <dbReference type="ChEBI" id="CHEBI:17388"/>
        <dbReference type="ChEBI" id="CHEBI:57540"/>
        <dbReference type="ChEBI" id="CHEBI:57945"/>
        <dbReference type="ChEBI" id="CHEBI:60039"/>
        <dbReference type="EC" id="1.5.1.2"/>
    </reaction>
</comment>
<keyword evidence="8" id="KW-1185">Reference proteome</keyword>
<gene>
    <name evidence="4" type="primary">proC</name>
    <name evidence="7" type="ORF">NOG11_13810</name>
</gene>
<keyword evidence="4" id="KW-0641">Proline biosynthesis</keyword>
<protein>
    <recommendedName>
        <fullName evidence="4">Pyrroline-5-carboxylate reductase</fullName>
        <shortName evidence="4">P5C reductase</shortName>
        <shortName evidence="4">P5CR</shortName>
        <ecNumber evidence="4">1.5.1.2</ecNumber>
    </recommendedName>
    <alternativeName>
        <fullName evidence="4">PCA reductase</fullName>
    </alternativeName>
</protein>
<comment type="catalytic activity">
    <reaction evidence="4">
        <text>L-proline + NADP(+) = (S)-1-pyrroline-5-carboxylate + NADPH + 2 H(+)</text>
        <dbReference type="Rhea" id="RHEA:14109"/>
        <dbReference type="ChEBI" id="CHEBI:15378"/>
        <dbReference type="ChEBI" id="CHEBI:17388"/>
        <dbReference type="ChEBI" id="CHEBI:57783"/>
        <dbReference type="ChEBI" id="CHEBI:58349"/>
        <dbReference type="ChEBI" id="CHEBI:60039"/>
        <dbReference type="EC" id="1.5.1.2"/>
    </reaction>
</comment>
<keyword evidence="2 4" id="KW-0521">NADP</keyword>
<dbReference type="Proteomes" id="UP001142610">
    <property type="component" value="Unassembled WGS sequence"/>
</dbReference>
<feature type="domain" description="Pyrroline-5-carboxylate reductase dimerisation" evidence="6">
    <location>
        <begin position="148"/>
        <end position="253"/>
    </location>
</feature>
<evidence type="ECO:0000256" key="3">
    <source>
        <dbReference type="ARBA" id="ARBA00023002"/>
    </source>
</evidence>
<reference evidence="7" key="1">
    <citation type="submission" date="2022-07" db="EMBL/GenBank/DDBJ databases">
        <title>Parvularcula maris sp. nov., an algicidal bacterium isolated from seawater.</title>
        <authorList>
            <person name="Li F."/>
        </authorList>
    </citation>
    <scope>NUCLEOTIDE SEQUENCE</scope>
    <source>
        <strain evidence="7">BGMRC 0090</strain>
    </source>
</reference>
<accession>A0A9X2RL47</accession>
<comment type="function">
    <text evidence="4">Catalyzes the reduction of 1-pyrroline-5-carboxylate (PCA) to L-proline.</text>
</comment>
<dbReference type="Gene3D" id="1.10.3730.10">
    <property type="entry name" value="ProC C-terminal domain-like"/>
    <property type="match status" value="1"/>
</dbReference>
<dbReference type="FunFam" id="1.10.3730.10:FF:000001">
    <property type="entry name" value="Pyrroline-5-carboxylate reductase"/>
    <property type="match status" value="1"/>
</dbReference>
<dbReference type="EC" id="1.5.1.2" evidence="4"/>
<organism evidence="7 8">
    <name type="scientific">Parvularcula maris</name>
    <dbReference type="NCBI Taxonomy" id="2965077"/>
    <lineage>
        <taxon>Bacteria</taxon>
        <taxon>Pseudomonadati</taxon>
        <taxon>Pseudomonadota</taxon>
        <taxon>Alphaproteobacteria</taxon>
        <taxon>Parvularculales</taxon>
        <taxon>Parvularculaceae</taxon>
        <taxon>Parvularcula</taxon>
    </lineage>
</organism>
<dbReference type="HAMAP" id="MF_01925">
    <property type="entry name" value="P5C_reductase"/>
    <property type="match status" value="1"/>
</dbReference>
<comment type="pathway">
    <text evidence="4">Amino-acid biosynthesis; L-proline biosynthesis; L-proline from L-glutamate 5-semialdehyde: step 1/1.</text>
</comment>
<dbReference type="PANTHER" id="PTHR11645">
    <property type="entry name" value="PYRROLINE-5-CARBOXYLATE REDUCTASE"/>
    <property type="match status" value="1"/>
</dbReference>
<dbReference type="EMBL" id="JANIBC010000019">
    <property type="protein sequence ID" value="MCQ8186453.1"/>
    <property type="molecule type" value="Genomic_DNA"/>
</dbReference>
<evidence type="ECO:0000313" key="8">
    <source>
        <dbReference type="Proteomes" id="UP001142610"/>
    </source>
</evidence>
<evidence type="ECO:0000259" key="6">
    <source>
        <dbReference type="Pfam" id="PF14748"/>
    </source>
</evidence>
<keyword evidence="4" id="KW-0028">Amino-acid biosynthesis</keyword>
<evidence type="ECO:0000256" key="5">
    <source>
        <dbReference type="PIRSR" id="PIRSR000193-1"/>
    </source>
</evidence>
<dbReference type="AlphaFoldDB" id="A0A9X2RL47"/>
<feature type="binding site" evidence="5">
    <location>
        <begin position="56"/>
        <end position="59"/>
    </location>
    <ligand>
        <name>NADP(+)</name>
        <dbReference type="ChEBI" id="CHEBI:58349"/>
    </ligand>
</feature>